<dbReference type="CDD" id="cd04793">
    <property type="entry name" value="LanC"/>
    <property type="match status" value="1"/>
</dbReference>
<evidence type="ECO:0000313" key="3">
    <source>
        <dbReference type="Proteomes" id="UP000587462"/>
    </source>
</evidence>
<proteinExistence type="predicted"/>
<protein>
    <submittedName>
        <fullName evidence="2">Lanthionine synthetase C family protein</fullName>
    </submittedName>
</protein>
<evidence type="ECO:0000256" key="1">
    <source>
        <dbReference type="PIRSR" id="PIRSR607822-1"/>
    </source>
</evidence>
<dbReference type="EMBL" id="JABBXF010000049">
    <property type="protein sequence ID" value="NVK80281.1"/>
    <property type="molecule type" value="Genomic_DNA"/>
</dbReference>
<gene>
    <name evidence="2" type="ORF">HG542_21855</name>
</gene>
<dbReference type="GO" id="GO:0046872">
    <property type="term" value="F:metal ion binding"/>
    <property type="evidence" value="ECO:0007669"/>
    <property type="project" value="UniProtKB-KW"/>
</dbReference>
<dbReference type="InterPro" id="IPR007822">
    <property type="entry name" value="LANC-like"/>
</dbReference>
<dbReference type="PRINTS" id="PR01955">
    <property type="entry name" value="LANCFRANKIA"/>
</dbReference>
<accession>A0A7Y7E9C7</accession>
<dbReference type="RefSeq" id="WP_171084029.1">
    <property type="nucleotide sequence ID" value="NZ_BNBU01000008.1"/>
</dbReference>
<dbReference type="PRINTS" id="PR01950">
    <property type="entry name" value="LANCSUPER"/>
</dbReference>
<name>A0A7Y7E9C7_STRMO</name>
<dbReference type="Gene3D" id="1.50.10.20">
    <property type="match status" value="1"/>
</dbReference>
<comment type="caution">
    <text evidence="2">The sequence shown here is derived from an EMBL/GenBank/DDBJ whole genome shotgun (WGS) entry which is preliminary data.</text>
</comment>
<dbReference type="Proteomes" id="UP000587462">
    <property type="component" value="Unassembled WGS sequence"/>
</dbReference>
<dbReference type="SUPFAM" id="SSF158745">
    <property type="entry name" value="LanC-like"/>
    <property type="match status" value="1"/>
</dbReference>
<feature type="binding site" evidence="1">
    <location>
        <position position="345"/>
    </location>
    <ligand>
        <name>Zn(2+)</name>
        <dbReference type="ChEBI" id="CHEBI:29105"/>
    </ligand>
</feature>
<dbReference type="InterPro" id="IPR033889">
    <property type="entry name" value="LanC"/>
</dbReference>
<dbReference type="AlphaFoldDB" id="A0A7Y7E9C7"/>
<dbReference type="GO" id="GO:0031179">
    <property type="term" value="P:peptide modification"/>
    <property type="evidence" value="ECO:0007669"/>
    <property type="project" value="InterPro"/>
</dbReference>
<organism evidence="2 3">
    <name type="scientific">Streptomyces morookaense</name>
    <name type="common">Streptoverticillium morookaense</name>
    <dbReference type="NCBI Taxonomy" id="1970"/>
    <lineage>
        <taxon>Bacteria</taxon>
        <taxon>Bacillati</taxon>
        <taxon>Actinomycetota</taxon>
        <taxon>Actinomycetes</taxon>
        <taxon>Kitasatosporales</taxon>
        <taxon>Streptomycetaceae</taxon>
        <taxon>Streptomyces</taxon>
    </lineage>
</organism>
<feature type="binding site" evidence="1">
    <location>
        <position position="344"/>
    </location>
    <ligand>
        <name>Zn(2+)</name>
        <dbReference type="ChEBI" id="CHEBI:29105"/>
    </ligand>
</feature>
<keyword evidence="1" id="KW-0479">Metal-binding</keyword>
<evidence type="ECO:0000313" key="2">
    <source>
        <dbReference type="EMBL" id="NVK80281.1"/>
    </source>
</evidence>
<reference evidence="2 3" key="1">
    <citation type="submission" date="2020-04" db="EMBL/GenBank/DDBJ databases">
        <title>Draft Genome Sequence of Streptomyces morookaense DSM 40503, an 8-azaguanine-producing strain.</title>
        <authorList>
            <person name="Qi J."/>
            <person name="Gao J.-M."/>
        </authorList>
    </citation>
    <scope>NUCLEOTIDE SEQUENCE [LARGE SCALE GENOMIC DNA]</scope>
    <source>
        <strain evidence="2 3">DSM 40503</strain>
    </source>
</reference>
<dbReference type="Pfam" id="PF05147">
    <property type="entry name" value="LANC_like"/>
    <property type="match status" value="1"/>
</dbReference>
<sequence length="440" mass="46005">MNSDQTSQTRTRARSVVQDVAERLADPRYVAEHTTPVPPGLMGTLLAGGHAGVALLFAELSHDDGRLRQAADAHLAACARGMKGSAARVGLFSGLAGLGFACDAVATGGGGTEHAVLRDKVRAAVDPTALRLSATVRDRLRGAGGLQMLDYDLLYGLTGVGTYLLVESISKSGAADDTVLRSVLDTLQHFDGTRDVDGIPVPAWTVGRRTPASPHGYVSLGLAHGVAGPLALMSTALLHGVQHSGLNRAVEGLAEWCLTQLRDDGQGRPAWPRLLEIDATGRAAPTAPATLLGWCYGSASVAAALHRAARALGRDDWADRARAVLLDAFRNTNDLARVTEPHLCHGWSGLLQIVLRTGTPGSPDPELSTLATTLAERLLDQYDPAAPFGFRTDLGLPHGRQDEPGFLLGAAGNALALHTYATGRPPASGWDMALLLAAPA</sequence>
<dbReference type="SMART" id="SM01260">
    <property type="entry name" value="LANC_like"/>
    <property type="match status" value="1"/>
</dbReference>
<keyword evidence="1" id="KW-0862">Zinc</keyword>
<keyword evidence="3" id="KW-1185">Reference proteome</keyword>
<feature type="binding site" evidence="1">
    <location>
        <position position="295"/>
    </location>
    <ligand>
        <name>Zn(2+)</name>
        <dbReference type="ChEBI" id="CHEBI:29105"/>
    </ligand>
</feature>